<feature type="compositionally biased region" description="Low complexity" evidence="1">
    <location>
        <begin position="148"/>
        <end position="158"/>
    </location>
</feature>
<sequence>MSTPDPLSRRDAERLLDDPAADSSALGAALTAASGPARADELRREDATAAAFHRARLDPAPVAPPARQRSRAATRAVVATGAVVALTTGGLALANSAHLSLPLLPDRASDRASEAVTSAPGGARSTGTAGTTTDPTGSSSGPGGPRGTSGSAPGSATATGGGGASSSAPAETGPTGTTTGTPSPNLSGLCNAYHAADGAGKSLDSAAFRVLAEAAGGAEQVAAFCVALVGEPRGTGKPTDKPSPTGKPTDKPSPTDKPTDKPSPTGKPTDKPSPTDKPTDKPSPTDKPTPTQQPTPGNGQGNGNGNGNGNGGGG</sequence>
<dbReference type="EMBL" id="BAAAMQ010000009">
    <property type="protein sequence ID" value="GAA2103097.1"/>
    <property type="molecule type" value="Genomic_DNA"/>
</dbReference>
<feature type="region of interest" description="Disordered" evidence="1">
    <location>
        <begin position="111"/>
        <end position="188"/>
    </location>
</feature>
<keyword evidence="2" id="KW-0472">Membrane</keyword>
<feature type="compositionally biased region" description="Gly residues" evidence="1">
    <location>
        <begin position="298"/>
        <end position="314"/>
    </location>
</feature>
<keyword evidence="2" id="KW-1133">Transmembrane helix</keyword>
<evidence type="ECO:0000313" key="3">
    <source>
        <dbReference type="EMBL" id="GAA2103097.1"/>
    </source>
</evidence>
<keyword evidence="2" id="KW-0812">Transmembrane</keyword>
<accession>A0ABN2X1C1</accession>
<comment type="caution">
    <text evidence="3">The sequence shown here is derived from an EMBL/GenBank/DDBJ whole genome shotgun (WGS) entry which is preliminary data.</text>
</comment>
<feature type="compositionally biased region" description="Low complexity" evidence="1">
    <location>
        <begin position="117"/>
        <end position="139"/>
    </location>
</feature>
<evidence type="ECO:0000256" key="2">
    <source>
        <dbReference type="SAM" id="Phobius"/>
    </source>
</evidence>
<dbReference type="RefSeq" id="WP_231250524.1">
    <property type="nucleotide sequence ID" value="NZ_BAAAMQ010000009.1"/>
</dbReference>
<keyword evidence="4" id="KW-1185">Reference proteome</keyword>
<evidence type="ECO:0000313" key="4">
    <source>
        <dbReference type="Proteomes" id="UP001501161"/>
    </source>
</evidence>
<evidence type="ECO:0000256" key="1">
    <source>
        <dbReference type="SAM" id="MobiDB-lite"/>
    </source>
</evidence>
<organism evidence="3 4">
    <name type="scientific">Nocardioides furvisabuli</name>
    <dbReference type="NCBI Taxonomy" id="375542"/>
    <lineage>
        <taxon>Bacteria</taxon>
        <taxon>Bacillati</taxon>
        <taxon>Actinomycetota</taxon>
        <taxon>Actinomycetes</taxon>
        <taxon>Propionibacteriales</taxon>
        <taxon>Nocardioidaceae</taxon>
        <taxon>Nocardioides</taxon>
    </lineage>
</organism>
<feature type="compositionally biased region" description="Basic and acidic residues" evidence="1">
    <location>
        <begin position="248"/>
        <end position="260"/>
    </location>
</feature>
<reference evidence="4" key="1">
    <citation type="journal article" date="2019" name="Int. J. Syst. Evol. Microbiol.">
        <title>The Global Catalogue of Microorganisms (GCM) 10K type strain sequencing project: providing services to taxonomists for standard genome sequencing and annotation.</title>
        <authorList>
            <consortium name="The Broad Institute Genomics Platform"/>
            <consortium name="The Broad Institute Genome Sequencing Center for Infectious Disease"/>
            <person name="Wu L."/>
            <person name="Ma J."/>
        </authorList>
    </citation>
    <scope>NUCLEOTIDE SEQUENCE [LARGE SCALE GENOMIC DNA]</scope>
    <source>
        <strain evidence="4">JCM 13813</strain>
    </source>
</reference>
<proteinExistence type="predicted"/>
<feature type="region of interest" description="Disordered" evidence="1">
    <location>
        <begin position="53"/>
        <end position="72"/>
    </location>
</feature>
<feature type="transmembrane region" description="Helical" evidence="2">
    <location>
        <begin position="76"/>
        <end position="94"/>
    </location>
</feature>
<gene>
    <name evidence="3" type="ORF">GCM10009726_14470</name>
</gene>
<feature type="compositionally biased region" description="Low complexity" evidence="1">
    <location>
        <begin position="165"/>
        <end position="182"/>
    </location>
</feature>
<protein>
    <submittedName>
        <fullName evidence="3">Uncharacterized protein</fullName>
    </submittedName>
</protein>
<feature type="region of interest" description="Disordered" evidence="1">
    <location>
        <begin position="1"/>
        <end position="23"/>
    </location>
</feature>
<dbReference type="Proteomes" id="UP001501161">
    <property type="component" value="Unassembled WGS sequence"/>
</dbReference>
<name>A0ABN2X1C1_9ACTN</name>
<feature type="compositionally biased region" description="Basic and acidic residues" evidence="1">
    <location>
        <begin position="7"/>
        <end position="17"/>
    </location>
</feature>
<feature type="region of interest" description="Disordered" evidence="1">
    <location>
        <begin position="230"/>
        <end position="314"/>
    </location>
</feature>
<feature type="compositionally biased region" description="Basic and acidic residues" evidence="1">
    <location>
        <begin position="268"/>
        <end position="284"/>
    </location>
</feature>